<name>A0A7U0GBA7_9CAUD</name>
<accession>A0A7U0GBA7</accession>
<dbReference type="EMBL" id="MW394391">
    <property type="protein sequence ID" value="QQV92059.1"/>
    <property type="molecule type" value="Genomic_DNA"/>
</dbReference>
<dbReference type="Proteomes" id="UP000596381">
    <property type="component" value="Segment"/>
</dbReference>
<protein>
    <submittedName>
        <fullName evidence="1">Putative virion structural protein</fullName>
    </submittedName>
</protein>
<keyword evidence="2" id="KW-1185">Reference proteome</keyword>
<proteinExistence type="predicted"/>
<evidence type="ECO:0000313" key="2">
    <source>
        <dbReference type="Proteomes" id="UP000596381"/>
    </source>
</evidence>
<evidence type="ECO:0000313" key="1">
    <source>
        <dbReference type="EMBL" id="QQV92059.1"/>
    </source>
</evidence>
<organism evidence="1 2">
    <name type="scientific">Klebsiella phage vB_KpM_FBKp24</name>
    <dbReference type="NCBI Taxonomy" id="2801834"/>
    <lineage>
        <taxon>Viruses</taxon>
        <taxon>Duplodnaviria</taxon>
        <taxon>Heunggongvirae</taxon>
        <taxon>Uroviricota</taxon>
        <taxon>Caudoviricetes</taxon>
        <taxon>Chimalliviridae</taxon>
        <taxon>Maaswegvirus</taxon>
        <taxon>Maaswegvirus Kp24</taxon>
    </lineage>
</organism>
<sequence>MYQLIQAQTRTKGSFNDWVRTDIGEQRLLSIFTLYSNVLVYLYDVTNEKNGWLDLYSLPVSVRDSVATLNQYLSLASGLTLVEDDPRGERGERYVRFLNAMAYKFTFRGTNANFSTDETLLPDQRVDLLLQRDGITDYTTIVNKTLWTVNGLCFRAWPIDGLGITLNHAGKFASKFNDLRVGILDFSTIGAVSTYPITESMIQGGGTQLPLSRGFFLRSPEALTGKSVGLVIAGKLYLLDKEVSITGETRIQVHMQNINLINHFFETHNYLDYSDIPLSEDINEPEQVVANQFLTDAVIKAFLTSVYSYLIIIDSANLEKEHLSLKRTKIDGTYLSPGSVLPDLPVQIGNGYLAEYTLWEQDGFYALRLPHSTINNWFYETIPMNERQLVQNQRYGYHPVTPSEARFLLIKKVA</sequence>
<reference evidence="1 2" key="1">
    <citation type="submission" date="2020-12" db="EMBL/GenBank/DDBJ databases">
        <title>Genomic characterization of four novel bacteriophages infecting Klebsiella pneumoniae.</title>
        <authorList>
            <person name="Estrada Bonilla B."/>
            <person name="Costa A.R."/>
            <person name="van Rossum T."/>
            <person name="Hagedoorn S."/>
            <person name="Wallinga H."/>
            <person name="Xiao M."/>
            <person name="Song W."/>
            <person name="Haas P.-J."/>
            <person name="Nobrega F.L."/>
            <person name="Brouns S.J.J."/>
        </authorList>
    </citation>
    <scope>NUCLEOTIDE SEQUENCE [LARGE SCALE GENOMIC DNA]</scope>
</reference>
<gene>
    <name evidence="1" type="ORF">vBKpMFBKp24_358</name>
</gene>